<feature type="domain" description="Nudix hydrolase" evidence="1">
    <location>
        <begin position="2"/>
        <end position="156"/>
    </location>
</feature>
<dbReference type="SUPFAM" id="SSF55811">
    <property type="entry name" value="Nudix"/>
    <property type="match status" value="1"/>
</dbReference>
<evidence type="ECO:0000259" key="1">
    <source>
        <dbReference type="PROSITE" id="PS51462"/>
    </source>
</evidence>
<dbReference type="InterPro" id="IPR000086">
    <property type="entry name" value="NUDIX_hydrolase_dom"/>
</dbReference>
<dbReference type="InterPro" id="IPR051325">
    <property type="entry name" value="Nudix_hydrolase_domain"/>
</dbReference>
<dbReference type="InterPro" id="IPR015797">
    <property type="entry name" value="NUDIX_hydrolase-like_dom_sf"/>
</dbReference>
<dbReference type="CDD" id="cd04662">
    <property type="entry name" value="NUDIX_Hydrolase"/>
    <property type="match status" value="1"/>
</dbReference>
<dbReference type="RefSeq" id="WP_209897347.1">
    <property type="nucleotide sequence ID" value="NZ_JAGGMR010000001.1"/>
</dbReference>
<dbReference type="Proteomes" id="UP001519325">
    <property type="component" value="Unassembled WGS sequence"/>
</dbReference>
<proteinExistence type="predicted"/>
<protein>
    <submittedName>
        <fullName evidence="2">NUDIX family NTP pyrophosphohydrolase</fullName>
    </submittedName>
</protein>
<reference evidence="2 3" key="1">
    <citation type="submission" date="2021-03" db="EMBL/GenBank/DDBJ databases">
        <title>Sequencing the genomes of 1000 actinobacteria strains.</title>
        <authorList>
            <person name="Klenk H.-P."/>
        </authorList>
    </citation>
    <scope>NUCLEOTIDE SEQUENCE [LARGE SCALE GENOMIC DNA]</scope>
    <source>
        <strain evidence="2 3">DSM 45516</strain>
    </source>
</reference>
<organism evidence="2 3">
    <name type="scientific">Nocardia goodfellowii</name>
    <dbReference type="NCBI Taxonomy" id="882446"/>
    <lineage>
        <taxon>Bacteria</taxon>
        <taxon>Bacillati</taxon>
        <taxon>Actinomycetota</taxon>
        <taxon>Actinomycetes</taxon>
        <taxon>Mycobacteriales</taxon>
        <taxon>Nocardiaceae</taxon>
        <taxon>Nocardia</taxon>
    </lineage>
</organism>
<keyword evidence="3" id="KW-1185">Reference proteome</keyword>
<gene>
    <name evidence="2" type="ORF">BJ987_007089</name>
</gene>
<evidence type="ECO:0000313" key="2">
    <source>
        <dbReference type="EMBL" id="MBP2194188.1"/>
    </source>
</evidence>
<sequence>MAETYSAGVLLFRRTSEGGTEVLLGHLGGPFWARKDLGAWSIPKGEYVPGEEDSEVAARREFTEELGLPVPEGVWMPLGEVGYGSGSKRKTVVVWAVEADLDPAQVVPGTFEMEWPPRSGRRAEFPEIDRVEWFELETAREKLSKGQQPYIERLAGQLG</sequence>
<evidence type="ECO:0000313" key="3">
    <source>
        <dbReference type="Proteomes" id="UP001519325"/>
    </source>
</evidence>
<dbReference type="PANTHER" id="PTHR21340:SF7">
    <property type="entry name" value="NUDIX HYDROLASE DOMAIN-CONTAINING PROTEIN"/>
    <property type="match status" value="1"/>
</dbReference>
<comment type="caution">
    <text evidence="2">The sequence shown here is derived from an EMBL/GenBank/DDBJ whole genome shotgun (WGS) entry which is preliminary data.</text>
</comment>
<name>A0ABS4QRM2_9NOCA</name>
<dbReference type="Gene3D" id="3.90.79.10">
    <property type="entry name" value="Nucleoside Triphosphate Pyrophosphohydrolase"/>
    <property type="match status" value="1"/>
</dbReference>
<dbReference type="EMBL" id="JAGGMR010000001">
    <property type="protein sequence ID" value="MBP2194188.1"/>
    <property type="molecule type" value="Genomic_DNA"/>
</dbReference>
<dbReference type="Pfam" id="PF00293">
    <property type="entry name" value="NUDIX"/>
    <property type="match status" value="1"/>
</dbReference>
<accession>A0ABS4QRM2</accession>
<dbReference type="PANTHER" id="PTHR21340">
    <property type="entry name" value="DIADENOSINE 5,5-P1,P4-TETRAPHOSPHATE PYROPHOSPHOHYDROLASE MUTT"/>
    <property type="match status" value="1"/>
</dbReference>
<dbReference type="PROSITE" id="PS51462">
    <property type="entry name" value="NUDIX"/>
    <property type="match status" value="1"/>
</dbReference>